<keyword evidence="1" id="KW-0472">Membrane</keyword>
<evidence type="ECO:0000313" key="2">
    <source>
        <dbReference type="EMBL" id="MDQ0271478.1"/>
    </source>
</evidence>
<evidence type="ECO:0000313" key="3">
    <source>
        <dbReference type="Proteomes" id="UP001238088"/>
    </source>
</evidence>
<feature type="transmembrane region" description="Helical" evidence="1">
    <location>
        <begin position="57"/>
        <end position="76"/>
    </location>
</feature>
<keyword evidence="1" id="KW-1133">Transmembrane helix</keyword>
<dbReference type="InterPro" id="IPR017259">
    <property type="entry name" value="UCP037672"/>
</dbReference>
<organism evidence="2 3">
    <name type="scientific">Cytobacillus purgationiresistens</name>
    <dbReference type="NCBI Taxonomy" id="863449"/>
    <lineage>
        <taxon>Bacteria</taxon>
        <taxon>Bacillati</taxon>
        <taxon>Bacillota</taxon>
        <taxon>Bacilli</taxon>
        <taxon>Bacillales</taxon>
        <taxon>Bacillaceae</taxon>
        <taxon>Cytobacillus</taxon>
    </lineage>
</organism>
<reference evidence="2 3" key="1">
    <citation type="submission" date="2023-07" db="EMBL/GenBank/DDBJ databases">
        <title>Genomic Encyclopedia of Type Strains, Phase IV (KMG-IV): sequencing the most valuable type-strain genomes for metagenomic binning, comparative biology and taxonomic classification.</title>
        <authorList>
            <person name="Goeker M."/>
        </authorList>
    </citation>
    <scope>NUCLEOTIDE SEQUENCE [LARGE SCALE GENOMIC DNA]</scope>
    <source>
        <strain evidence="2 3">DSM 23494</strain>
    </source>
</reference>
<protein>
    <submittedName>
        <fullName evidence="2">Membrane protein SirB2</fullName>
    </submittedName>
</protein>
<evidence type="ECO:0000256" key="1">
    <source>
        <dbReference type="SAM" id="Phobius"/>
    </source>
</evidence>
<feature type="transmembrane region" description="Helical" evidence="1">
    <location>
        <begin position="6"/>
        <end position="24"/>
    </location>
</feature>
<feature type="transmembrane region" description="Helical" evidence="1">
    <location>
        <begin position="111"/>
        <end position="133"/>
    </location>
</feature>
<name>A0ABU0AJN2_9BACI</name>
<feature type="transmembrane region" description="Helical" evidence="1">
    <location>
        <begin position="82"/>
        <end position="99"/>
    </location>
</feature>
<comment type="caution">
    <text evidence="2">The sequence shown here is derived from an EMBL/GenBank/DDBJ whole genome shotgun (WGS) entry which is preliminary data.</text>
</comment>
<keyword evidence="3" id="KW-1185">Reference proteome</keyword>
<dbReference type="EMBL" id="JAUSUB010000015">
    <property type="protein sequence ID" value="MDQ0271478.1"/>
    <property type="molecule type" value="Genomic_DNA"/>
</dbReference>
<dbReference type="Proteomes" id="UP001238088">
    <property type="component" value="Unassembled WGS sequence"/>
</dbReference>
<keyword evidence="1" id="KW-0812">Transmembrane</keyword>
<proteinExistence type="predicted"/>
<gene>
    <name evidence="2" type="ORF">J2S17_003366</name>
</gene>
<dbReference type="Pfam" id="PF12650">
    <property type="entry name" value="DUF3784"/>
    <property type="match status" value="1"/>
</dbReference>
<accession>A0ABU0AJN2</accession>
<sequence>MIAIIVIELFIALLFIIMGWIVRFKKVYGLISGFNNRPEEEQKQLIENGYPQKTGSLLLITGIGMIVLLPLNLASFTYATEMVFGFMLILLLGGMIYISKFEVSHKRKRSYLVSSILFFVIVGGIAAITLFSYQGYSLVVKDDSFEVTGMYGKEWNYDSITEIELLEELPETTWKENGVGLPTLSKGHFKVEGYGSSLLLFIQHHSPPYIYIQAGDKPIFINDKDPTVTKKWFSQIEEKIKKGSE</sequence>